<evidence type="ECO:0000313" key="8">
    <source>
        <dbReference type="EMBL" id="MFD1534843.1"/>
    </source>
</evidence>
<dbReference type="RefSeq" id="WP_343982611.1">
    <property type="nucleotide sequence ID" value="NZ_BAAAJG010000015.1"/>
</dbReference>
<dbReference type="InterPro" id="IPR041664">
    <property type="entry name" value="AAA_16"/>
</dbReference>
<accession>A0ABW4FWB1</accession>
<evidence type="ECO:0000256" key="2">
    <source>
        <dbReference type="ARBA" id="ARBA00023015"/>
    </source>
</evidence>
<dbReference type="SMART" id="SM00862">
    <property type="entry name" value="Trans_reg_C"/>
    <property type="match status" value="1"/>
</dbReference>
<evidence type="ECO:0000256" key="5">
    <source>
        <dbReference type="PROSITE-ProRule" id="PRU01091"/>
    </source>
</evidence>
<comment type="caution">
    <text evidence="8">The sequence shown here is derived from an EMBL/GenBank/DDBJ whole genome shotgun (WGS) entry which is preliminary data.</text>
</comment>
<evidence type="ECO:0000256" key="3">
    <source>
        <dbReference type="ARBA" id="ARBA00023125"/>
    </source>
</evidence>
<dbReference type="PANTHER" id="PTHR35807:SF1">
    <property type="entry name" value="TRANSCRIPTIONAL REGULATOR REDD"/>
    <property type="match status" value="1"/>
</dbReference>
<dbReference type="Proteomes" id="UP001597145">
    <property type="component" value="Unassembled WGS sequence"/>
</dbReference>
<comment type="similarity">
    <text evidence="1">Belongs to the AfsR/DnrI/RedD regulatory family.</text>
</comment>
<dbReference type="PROSITE" id="PS51755">
    <property type="entry name" value="OMPR_PHOB"/>
    <property type="match status" value="1"/>
</dbReference>
<feature type="DNA-binding region" description="OmpR/PhoB-type" evidence="5">
    <location>
        <begin position="14"/>
        <end position="119"/>
    </location>
</feature>
<dbReference type="SUPFAM" id="SSF52540">
    <property type="entry name" value="P-loop containing nucleoside triphosphate hydrolases"/>
    <property type="match status" value="1"/>
</dbReference>
<dbReference type="SUPFAM" id="SSF46894">
    <property type="entry name" value="C-terminal effector domain of the bipartite response regulators"/>
    <property type="match status" value="1"/>
</dbReference>
<dbReference type="PANTHER" id="PTHR35807">
    <property type="entry name" value="TRANSCRIPTIONAL REGULATOR REDD-RELATED"/>
    <property type="match status" value="1"/>
</dbReference>
<feature type="region of interest" description="Disordered" evidence="6">
    <location>
        <begin position="273"/>
        <end position="330"/>
    </location>
</feature>
<evidence type="ECO:0000259" key="7">
    <source>
        <dbReference type="PROSITE" id="PS51755"/>
    </source>
</evidence>
<dbReference type="Gene3D" id="1.25.40.10">
    <property type="entry name" value="Tetratricopeptide repeat domain"/>
    <property type="match status" value="1"/>
</dbReference>
<evidence type="ECO:0000256" key="6">
    <source>
        <dbReference type="SAM" id="MobiDB-lite"/>
    </source>
</evidence>
<keyword evidence="2" id="KW-0805">Transcription regulation</keyword>
<dbReference type="Gene3D" id="3.40.50.300">
    <property type="entry name" value="P-loop containing nucleotide triphosphate hydrolases"/>
    <property type="match status" value="1"/>
</dbReference>
<dbReference type="Pfam" id="PF03704">
    <property type="entry name" value="BTAD"/>
    <property type="match status" value="1"/>
</dbReference>
<dbReference type="InterPro" id="IPR005158">
    <property type="entry name" value="BTAD"/>
</dbReference>
<evidence type="ECO:0000256" key="1">
    <source>
        <dbReference type="ARBA" id="ARBA00005820"/>
    </source>
</evidence>
<dbReference type="InterPro" id="IPR036388">
    <property type="entry name" value="WH-like_DNA-bd_sf"/>
</dbReference>
<dbReference type="InterPro" id="IPR051677">
    <property type="entry name" value="AfsR-DnrI-RedD_regulator"/>
</dbReference>
<dbReference type="InterPro" id="IPR001867">
    <property type="entry name" value="OmpR/PhoB-type_DNA-bd"/>
</dbReference>
<organism evidence="8 9">
    <name type="scientific">Pseudonocardia aurantiaca</name>
    <dbReference type="NCBI Taxonomy" id="75290"/>
    <lineage>
        <taxon>Bacteria</taxon>
        <taxon>Bacillati</taxon>
        <taxon>Actinomycetota</taxon>
        <taxon>Actinomycetes</taxon>
        <taxon>Pseudonocardiales</taxon>
        <taxon>Pseudonocardiaceae</taxon>
        <taxon>Pseudonocardia</taxon>
    </lineage>
</organism>
<dbReference type="InterPro" id="IPR027417">
    <property type="entry name" value="P-loop_NTPase"/>
</dbReference>
<keyword evidence="9" id="KW-1185">Reference proteome</keyword>
<keyword evidence="3 5" id="KW-0238">DNA-binding</keyword>
<dbReference type="InterPro" id="IPR011990">
    <property type="entry name" value="TPR-like_helical_dom_sf"/>
</dbReference>
<dbReference type="SMART" id="SM01043">
    <property type="entry name" value="BTAD"/>
    <property type="match status" value="1"/>
</dbReference>
<evidence type="ECO:0000256" key="4">
    <source>
        <dbReference type="ARBA" id="ARBA00023163"/>
    </source>
</evidence>
<sequence length="869" mass="92271">MTSMLVVPRDIDEARGLPFRGTLRLQVLGPLRLWRGESELQAGPRQQAYLLALLLARGGRPTGIGELIDLIWGEDAPASALNVIHKYVGSIRRLLEPDLPPRETGAYLLRRGNGYLCTAGADLLDLARFRQQSGAARKARADEHDAAALGHYLDALRLWSGPAGDGWTHGPVAAPIFAGLNDEYFQACMEAADVALTLGQPARVLPALHLAATMAPLHESVQASLITVLGGAGRQAEALAVFDALRGRLADDLGIDPGPDLKAAHQRVLTQTPAPQTPAPQTPAPQTPAPRAPSTRTPVAEDLVAAPSGRPTPSLPAISQTPPPGDVDRLVGRSDELAALRRAVEPALGNSTAVVLLEGEPGVGKSRLMEEIADHAEDRGALVVWGHCLEGEGRPTMWPWVETVSSLFDVMPQERREQWATRDLGHLIGSRAERPTAPAIPDGNARFRLLEQVVDLIAEAAAARPVVLMLDDLQWADTSSLQLLDHVVSRLPAGTAVVASLRNRGPSPGFELVRTLAAASRATGHRRLLVGPLNTAEVAELIHLETGVRLAPDVASSVRTRTAGNPFFVQELGRLWAADGEVTMETVLRSTVPVTVRDVVRDRLAVLDSDTQELLGIAALVGRSVELVLLARTASLDVGSCLERLEPVRSLGLVGPTPGDPFSYRFTHDLVRQVVSEAIPPGRAAALHGSIADAIEEVGLSDESVAERLAHHLWTAGPVANPARTVAALVRAGAQAKAKTALGAAEHHLASAVELTRKASLPELELGALSQLIAVVGMRSMYGTASISLLERAEQVAQRLGRDREVAGFLFSRWTAHGQALDLDRSSPLARRLDELGNTSQDPVVRCYGGAAAASTNGASETSMCPSNG</sequence>
<name>A0ABW4FWB1_9PSEU</name>
<dbReference type="EMBL" id="JBHUCP010000045">
    <property type="protein sequence ID" value="MFD1534843.1"/>
    <property type="molecule type" value="Genomic_DNA"/>
</dbReference>
<evidence type="ECO:0000313" key="9">
    <source>
        <dbReference type="Proteomes" id="UP001597145"/>
    </source>
</evidence>
<dbReference type="InterPro" id="IPR016032">
    <property type="entry name" value="Sig_transdc_resp-reg_C-effctor"/>
</dbReference>
<protein>
    <submittedName>
        <fullName evidence="8">AAA family ATPase</fullName>
    </submittedName>
</protein>
<dbReference type="SUPFAM" id="SSF48452">
    <property type="entry name" value="TPR-like"/>
    <property type="match status" value="1"/>
</dbReference>
<dbReference type="Pfam" id="PF13191">
    <property type="entry name" value="AAA_16"/>
    <property type="match status" value="1"/>
</dbReference>
<dbReference type="CDD" id="cd15831">
    <property type="entry name" value="BTAD"/>
    <property type="match status" value="1"/>
</dbReference>
<keyword evidence="4" id="KW-0804">Transcription</keyword>
<dbReference type="Gene3D" id="1.10.10.10">
    <property type="entry name" value="Winged helix-like DNA-binding domain superfamily/Winged helix DNA-binding domain"/>
    <property type="match status" value="1"/>
</dbReference>
<feature type="compositionally biased region" description="Pro residues" evidence="6">
    <location>
        <begin position="275"/>
        <end position="291"/>
    </location>
</feature>
<reference evidence="9" key="1">
    <citation type="journal article" date="2019" name="Int. J. Syst. Evol. Microbiol.">
        <title>The Global Catalogue of Microorganisms (GCM) 10K type strain sequencing project: providing services to taxonomists for standard genome sequencing and annotation.</title>
        <authorList>
            <consortium name="The Broad Institute Genomics Platform"/>
            <consortium name="The Broad Institute Genome Sequencing Center for Infectious Disease"/>
            <person name="Wu L."/>
            <person name="Ma J."/>
        </authorList>
    </citation>
    <scope>NUCLEOTIDE SEQUENCE [LARGE SCALE GENOMIC DNA]</scope>
    <source>
        <strain evidence="9">JCM 12165</strain>
    </source>
</reference>
<proteinExistence type="inferred from homology"/>
<gene>
    <name evidence="8" type="ORF">ACFSCY_36055</name>
</gene>
<feature type="domain" description="OmpR/PhoB-type" evidence="7">
    <location>
        <begin position="14"/>
        <end position="119"/>
    </location>
</feature>